<sequence>MSSCTTNKLLRTLCVPTSYKSTTLIASRLMVPCSNYRMDSIKQISLNYKRYFSSPSHNTRDTSSKQEDPPAVVEVSKWKRNWDWYKQRFRAHPGSHLSSFLILHEVTAIVPIFGVYYILKALELKFPIPDSLLSEANKRISRLRSMMGFEPLEAQDLTMVYLVASYALVKAVLPLRLAACFALTPFFSRTVVEPILLVTKNLVKRIPRK</sequence>
<gene>
    <name evidence="2" type="ORF">BB561_002756</name>
</gene>
<dbReference type="Pfam" id="PF10306">
    <property type="entry name" value="FLILHELTA"/>
    <property type="match status" value="1"/>
</dbReference>
<dbReference type="OrthoDB" id="5580261at2759"/>
<comment type="caution">
    <text evidence="2">The sequence shown here is derived from an EMBL/GenBank/DDBJ whole genome shotgun (WGS) entry which is preliminary data.</text>
</comment>
<dbReference type="STRING" id="133385.A0A2T9YPI5"/>
<name>A0A2T9YPI5_9FUNG</name>
<dbReference type="EMBL" id="MBFR01000099">
    <property type="protein sequence ID" value="PVU94201.1"/>
    <property type="molecule type" value="Genomic_DNA"/>
</dbReference>
<proteinExistence type="predicted"/>
<reference evidence="2 3" key="1">
    <citation type="journal article" date="2018" name="MBio">
        <title>Comparative Genomics Reveals the Core Gene Toolbox for the Fungus-Insect Symbiosis.</title>
        <authorList>
            <person name="Wang Y."/>
            <person name="Stata M."/>
            <person name="Wang W."/>
            <person name="Stajich J.E."/>
            <person name="White M.M."/>
            <person name="Moncalvo J.M."/>
        </authorList>
    </citation>
    <scope>NUCLEOTIDE SEQUENCE [LARGE SCALE GENOMIC DNA]</scope>
    <source>
        <strain evidence="2 3">SWE-8-4</strain>
    </source>
</reference>
<keyword evidence="3" id="KW-1185">Reference proteome</keyword>
<keyword evidence="1" id="KW-0472">Membrane</keyword>
<dbReference type="PANTHER" id="PTHR28002">
    <property type="entry name" value="MIOREX COMPLEX COMPONENT 11"/>
    <property type="match status" value="1"/>
</dbReference>
<keyword evidence="1" id="KW-0812">Transmembrane</keyword>
<feature type="transmembrane region" description="Helical" evidence="1">
    <location>
        <begin position="159"/>
        <end position="179"/>
    </location>
</feature>
<dbReference type="GO" id="GO:0005739">
    <property type="term" value="C:mitochondrion"/>
    <property type="evidence" value="ECO:0007669"/>
    <property type="project" value="TreeGrafter"/>
</dbReference>
<dbReference type="Proteomes" id="UP000245383">
    <property type="component" value="Unassembled WGS sequence"/>
</dbReference>
<organism evidence="2 3">
    <name type="scientific">Smittium simulii</name>
    <dbReference type="NCBI Taxonomy" id="133385"/>
    <lineage>
        <taxon>Eukaryota</taxon>
        <taxon>Fungi</taxon>
        <taxon>Fungi incertae sedis</taxon>
        <taxon>Zoopagomycota</taxon>
        <taxon>Kickxellomycotina</taxon>
        <taxon>Harpellomycetes</taxon>
        <taxon>Harpellales</taxon>
        <taxon>Legeriomycetaceae</taxon>
        <taxon>Smittium</taxon>
    </lineage>
</organism>
<evidence type="ECO:0000313" key="2">
    <source>
        <dbReference type="EMBL" id="PVU94201.1"/>
    </source>
</evidence>
<dbReference type="PANTHER" id="PTHR28002:SF1">
    <property type="entry name" value="MIOREX COMPLEX COMPONENT 11"/>
    <property type="match status" value="1"/>
</dbReference>
<dbReference type="InterPro" id="IPR018811">
    <property type="entry name" value="MRX11"/>
</dbReference>
<protein>
    <submittedName>
        <fullName evidence="2">Uncharacterized protein</fullName>
    </submittedName>
</protein>
<keyword evidence="1" id="KW-1133">Transmembrane helix</keyword>
<dbReference type="AlphaFoldDB" id="A0A2T9YPI5"/>
<accession>A0A2T9YPI5</accession>
<evidence type="ECO:0000256" key="1">
    <source>
        <dbReference type="SAM" id="Phobius"/>
    </source>
</evidence>
<evidence type="ECO:0000313" key="3">
    <source>
        <dbReference type="Proteomes" id="UP000245383"/>
    </source>
</evidence>
<feature type="transmembrane region" description="Helical" evidence="1">
    <location>
        <begin position="97"/>
        <end position="119"/>
    </location>
</feature>